<comment type="caution">
    <text evidence="2">The sequence shown here is derived from an EMBL/GenBank/DDBJ whole genome shotgun (WGS) entry which is preliminary data.</text>
</comment>
<proteinExistence type="predicted"/>
<feature type="compositionally biased region" description="Basic residues" evidence="1">
    <location>
        <begin position="37"/>
        <end position="57"/>
    </location>
</feature>
<evidence type="ECO:0000313" key="3">
    <source>
        <dbReference type="Proteomes" id="UP000186922"/>
    </source>
</evidence>
<name>A0A1D1W270_RAMVA</name>
<evidence type="ECO:0000256" key="1">
    <source>
        <dbReference type="SAM" id="MobiDB-lite"/>
    </source>
</evidence>
<keyword evidence="3" id="KW-1185">Reference proteome</keyword>
<gene>
    <name evidence="2" type="primary">RvY_16754-1</name>
    <name evidence="2" type="synonym">RvY_16754.1</name>
    <name evidence="2" type="ORF">RvY_16754</name>
</gene>
<organism evidence="2 3">
    <name type="scientific">Ramazzottius varieornatus</name>
    <name type="common">Water bear</name>
    <name type="synonym">Tardigrade</name>
    <dbReference type="NCBI Taxonomy" id="947166"/>
    <lineage>
        <taxon>Eukaryota</taxon>
        <taxon>Metazoa</taxon>
        <taxon>Ecdysozoa</taxon>
        <taxon>Tardigrada</taxon>
        <taxon>Eutardigrada</taxon>
        <taxon>Parachela</taxon>
        <taxon>Hypsibioidea</taxon>
        <taxon>Ramazzottiidae</taxon>
        <taxon>Ramazzottius</taxon>
    </lineage>
</organism>
<accession>A0A1D1W270</accession>
<reference evidence="2 3" key="1">
    <citation type="journal article" date="2016" name="Nat. Commun.">
        <title>Extremotolerant tardigrade genome and improved radiotolerance of human cultured cells by tardigrade-unique protein.</title>
        <authorList>
            <person name="Hashimoto T."/>
            <person name="Horikawa D.D."/>
            <person name="Saito Y."/>
            <person name="Kuwahara H."/>
            <person name="Kozuka-Hata H."/>
            <person name="Shin-I T."/>
            <person name="Minakuchi Y."/>
            <person name="Ohishi K."/>
            <person name="Motoyama A."/>
            <person name="Aizu T."/>
            <person name="Enomoto A."/>
            <person name="Kondo K."/>
            <person name="Tanaka S."/>
            <person name="Hara Y."/>
            <person name="Koshikawa S."/>
            <person name="Sagara H."/>
            <person name="Miura T."/>
            <person name="Yokobori S."/>
            <person name="Miyagawa K."/>
            <person name="Suzuki Y."/>
            <person name="Kubo T."/>
            <person name="Oyama M."/>
            <person name="Kohara Y."/>
            <person name="Fujiyama A."/>
            <person name="Arakawa K."/>
            <person name="Katayama T."/>
            <person name="Toyoda A."/>
            <person name="Kunieda T."/>
        </authorList>
    </citation>
    <scope>NUCLEOTIDE SEQUENCE [LARGE SCALE GENOMIC DNA]</scope>
    <source>
        <strain evidence="2 3">YOKOZUNA-1</strain>
    </source>
</reference>
<protein>
    <submittedName>
        <fullName evidence="2">Uncharacterized protein</fullName>
    </submittedName>
</protein>
<dbReference type="Proteomes" id="UP000186922">
    <property type="component" value="Unassembled WGS sequence"/>
</dbReference>
<dbReference type="EMBL" id="BDGG01000014">
    <property type="protein sequence ID" value="GAV06833.1"/>
    <property type="molecule type" value="Genomic_DNA"/>
</dbReference>
<feature type="compositionally biased region" description="Polar residues" evidence="1">
    <location>
        <begin position="1"/>
        <end position="11"/>
    </location>
</feature>
<feature type="region of interest" description="Disordered" evidence="1">
    <location>
        <begin position="1"/>
        <end position="66"/>
    </location>
</feature>
<dbReference type="AlphaFoldDB" id="A0A1D1W270"/>
<sequence>MASLSLDSNTEPVARRTRIHRRTADDQPDILVPTVPSRRKRKTRAKAKAPARQRFRKSNTGSTAPRVARALMAPMLASSSTLQPSSED</sequence>
<evidence type="ECO:0000313" key="2">
    <source>
        <dbReference type="EMBL" id="GAV06833.1"/>
    </source>
</evidence>